<gene>
    <name evidence="4" type="ORF">EI998_08225</name>
</gene>
<organism evidence="4 5">
    <name type="scientific">Streptococcus suis</name>
    <dbReference type="NCBI Taxonomy" id="1307"/>
    <lineage>
        <taxon>Bacteria</taxon>
        <taxon>Bacillati</taxon>
        <taxon>Bacillota</taxon>
        <taxon>Bacilli</taxon>
        <taxon>Lactobacillales</taxon>
        <taxon>Streptococcaceae</taxon>
        <taxon>Streptococcus</taxon>
    </lineage>
</organism>
<dbReference type="InterPro" id="IPR003675">
    <property type="entry name" value="Rce1/LyrA-like_dom"/>
</dbReference>
<dbReference type="GO" id="GO:0006508">
    <property type="term" value="P:proteolysis"/>
    <property type="evidence" value="ECO:0007669"/>
    <property type="project" value="UniProtKB-KW"/>
</dbReference>
<keyword evidence="2" id="KW-0472">Membrane</keyword>
<comment type="caution">
    <text evidence="4">The sequence shown here is derived from an EMBL/GenBank/DDBJ whole genome shotgun (WGS) entry which is preliminary data.</text>
</comment>
<reference evidence="4 5" key="2">
    <citation type="submission" date="2018-12" db="EMBL/GenBank/DDBJ databases">
        <title>Whole-genome sequences of fifteen clinical Streptococcus suis strains isolated from pigs between 2006 and 2018.</title>
        <authorList>
            <person name="Stevens M.J.A."/>
            <person name="Cernela N."/>
            <person name="Spoerry Serrano N."/>
            <person name="Schmitt S."/>
            <person name="Schrenzel J."/>
            <person name="Stephan R."/>
        </authorList>
    </citation>
    <scope>NUCLEOTIDE SEQUENCE [LARGE SCALE GENOMIC DNA]</scope>
    <source>
        <strain evidence="4 5">PP422</strain>
    </source>
</reference>
<feature type="transmembrane region" description="Helical" evidence="2">
    <location>
        <begin position="5"/>
        <end position="26"/>
    </location>
</feature>
<keyword evidence="4" id="KW-0482">Metalloprotease</keyword>
<dbReference type="AlphaFoldDB" id="A0A426TC34"/>
<feature type="transmembrane region" description="Helical" evidence="2">
    <location>
        <begin position="133"/>
        <end position="153"/>
    </location>
</feature>
<accession>A0A426TC34</accession>
<evidence type="ECO:0000256" key="2">
    <source>
        <dbReference type="SAM" id="Phobius"/>
    </source>
</evidence>
<protein>
    <submittedName>
        <fullName evidence="4">CPBP family intramembrane metalloprotease</fullName>
    </submittedName>
</protein>
<dbReference type="GO" id="GO:0004175">
    <property type="term" value="F:endopeptidase activity"/>
    <property type="evidence" value="ECO:0007669"/>
    <property type="project" value="UniProtKB-ARBA"/>
</dbReference>
<feature type="transmembrane region" description="Helical" evidence="2">
    <location>
        <begin position="96"/>
        <end position="112"/>
    </location>
</feature>
<evidence type="ECO:0000256" key="1">
    <source>
        <dbReference type="ARBA" id="ARBA00009067"/>
    </source>
</evidence>
<dbReference type="Pfam" id="PF02517">
    <property type="entry name" value="Rce1-like"/>
    <property type="match status" value="1"/>
</dbReference>
<comment type="similarity">
    <text evidence="1">Belongs to the UPF0177 family.</text>
</comment>
<dbReference type="GO" id="GO:0080120">
    <property type="term" value="P:CAAX-box protein maturation"/>
    <property type="evidence" value="ECO:0007669"/>
    <property type="project" value="UniProtKB-ARBA"/>
</dbReference>
<feature type="transmembrane region" description="Helical" evidence="2">
    <location>
        <begin position="159"/>
        <end position="178"/>
    </location>
</feature>
<evidence type="ECO:0000313" key="4">
    <source>
        <dbReference type="EMBL" id="RRR51746.1"/>
    </source>
</evidence>
<dbReference type="PANTHER" id="PTHR39430:SF1">
    <property type="entry name" value="PROTEASE"/>
    <property type="match status" value="1"/>
</dbReference>
<evidence type="ECO:0000313" key="5">
    <source>
        <dbReference type="Proteomes" id="UP000274117"/>
    </source>
</evidence>
<feature type="transmembrane region" description="Helical" evidence="2">
    <location>
        <begin position="38"/>
        <end position="55"/>
    </location>
</feature>
<feature type="transmembrane region" description="Helical" evidence="2">
    <location>
        <begin position="71"/>
        <end position="90"/>
    </location>
</feature>
<proteinExistence type="inferred from homology"/>
<evidence type="ECO:0000259" key="3">
    <source>
        <dbReference type="Pfam" id="PF02517"/>
    </source>
</evidence>
<name>A0A426TC34_STRSU</name>
<keyword evidence="2" id="KW-0812">Transmembrane</keyword>
<dbReference type="PANTHER" id="PTHR39430">
    <property type="entry name" value="MEMBRANE-ASSOCIATED PROTEASE-RELATED"/>
    <property type="match status" value="1"/>
</dbReference>
<dbReference type="GO" id="GO:0008237">
    <property type="term" value="F:metallopeptidase activity"/>
    <property type="evidence" value="ECO:0007669"/>
    <property type="project" value="UniProtKB-KW"/>
</dbReference>
<feature type="domain" description="CAAX prenyl protease 2/Lysostaphin resistance protein A-like" evidence="3">
    <location>
        <begin position="98"/>
        <end position="196"/>
    </location>
</feature>
<feature type="transmembrane region" description="Helical" evidence="2">
    <location>
        <begin position="207"/>
        <end position="231"/>
    </location>
</feature>
<reference evidence="4 5" key="1">
    <citation type="submission" date="2018-11" db="EMBL/GenBank/DDBJ databases">
        <authorList>
            <person name="Stevens M.J."/>
            <person name="Cernela N."/>
            <person name="Spoerry Serrano N."/>
            <person name="Schmitt S."/>
            <person name="Schrenzel J."/>
            <person name="Stephan R."/>
        </authorList>
    </citation>
    <scope>NUCLEOTIDE SEQUENCE [LARGE SCALE GENOMIC DNA]</scope>
    <source>
        <strain evidence="4 5">PP422</strain>
    </source>
</reference>
<keyword evidence="4" id="KW-0645">Protease</keyword>
<dbReference type="EMBL" id="RSDO01000014">
    <property type="protein sequence ID" value="RRR51746.1"/>
    <property type="molecule type" value="Genomic_DNA"/>
</dbReference>
<sequence length="239" mass="26750">MKKNYILLTAYMIIMGIGLFISNHFLNTPYNSTEFSRKFLPFMFILAILVLYYGIKNKNELTLHSESKPSYVFSALLFIPVVGFGLYSIVRGFSPDLAFVILIIDTALIGIAEEGMYRGILLGAMAKKMNPALAILLSSVLFCTLHLINVIGGLSVSELMGQLCSTFVMGVFLGAMYLDTRKILFPIIFHSLWDYILLSGSLAEVQILPIVLIGVYVLEVVISLVIIIKLLRKKERFFS</sequence>
<dbReference type="Proteomes" id="UP000274117">
    <property type="component" value="Unassembled WGS sequence"/>
</dbReference>
<keyword evidence="4" id="KW-0378">Hydrolase</keyword>
<keyword evidence="2" id="KW-1133">Transmembrane helix</keyword>